<evidence type="ECO:0000313" key="1">
    <source>
        <dbReference type="EMBL" id="QYW02222.1"/>
    </source>
</evidence>
<proteinExistence type="predicted"/>
<protein>
    <submittedName>
        <fullName evidence="1">Uncharacterized protein</fullName>
    </submittedName>
</protein>
<dbReference type="Proteomes" id="UP000827261">
    <property type="component" value="Segment"/>
</dbReference>
<dbReference type="EMBL" id="MZ326861">
    <property type="protein sequence ID" value="QYW02222.1"/>
    <property type="molecule type" value="Genomic_DNA"/>
</dbReference>
<name>A0AAE7WMT7_9CAUD</name>
<organism evidence="1 2">
    <name type="scientific">Stenotrophomonas phage Philippe</name>
    <dbReference type="NCBI Taxonomy" id="2859655"/>
    <lineage>
        <taxon>Viruses</taxon>
        <taxon>Duplodnaviria</taxon>
        <taxon>Heunggongvirae</taxon>
        <taxon>Uroviricota</taxon>
        <taxon>Caudoviricetes</taxon>
        <taxon>Schitoviridae</taxon>
        <taxon>Philippevirus</taxon>
        <taxon>Philippevirus philippe</taxon>
    </lineage>
</organism>
<accession>A0AAE7WMT7</accession>
<keyword evidence="2" id="KW-1185">Reference proteome</keyword>
<gene>
    <name evidence="1" type="ORF">CPT_Philippe_023</name>
</gene>
<sequence>MNKNKDSVKFALINRNDNVVIEFSDEQLMRDWTNAQAAMGHKTMHRMAKIETKVSITVLEPNKP</sequence>
<reference evidence="1" key="1">
    <citation type="submission" date="2021-06" db="EMBL/GenBank/DDBJ databases">
        <title>Complete genome sequence of Stenotrophomonas maltophilia phage Philippe.</title>
        <authorList>
            <person name="Vallavanatt I."/>
            <person name="Bartz M."/>
            <person name="Clark J."/>
            <person name="Burrowes B."/>
            <person name="Liu M."/>
            <person name="Gill J."/>
        </authorList>
    </citation>
    <scope>NUCLEOTIDE SEQUENCE</scope>
</reference>
<evidence type="ECO:0000313" key="2">
    <source>
        <dbReference type="Proteomes" id="UP000827261"/>
    </source>
</evidence>